<dbReference type="SUPFAM" id="SSF53098">
    <property type="entry name" value="Ribonuclease H-like"/>
    <property type="match status" value="1"/>
</dbReference>
<dbReference type="InterPro" id="IPR002514">
    <property type="entry name" value="Transposase_8"/>
</dbReference>
<dbReference type="Pfam" id="PF13333">
    <property type="entry name" value="rve_2"/>
    <property type="match status" value="1"/>
</dbReference>
<gene>
    <name evidence="11" type="ORF">AIY46_08475</name>
    <name evidence="8" type="ORF">AL463_13540</name>
    <name evidence="9" type="ORF">D3346_01760</name>
    <name evidence="10" type="ORF">D3Q81_04900</name>
    <name evidence="13" type="ORF">EAW95_24995</name>
    <name evidence="12" type="ORF">GCH85_09040</name>
</gene>
<proteinExistence type="inferred from homology"/>
<dbReference type="NCBIfam" id="NF033516">
    <property type="entry name" value="transpos_IS3"/>
    <property type="match status" value="1"/>
</dbReference>
<dbReference type="EMBL" id="AAMDFX010000006">
    <property type="protein sequence ID" value="EDG1739834.1"/>
    <property type="molecule type" value="Genomic_DNA"/>
</dbReference>
<dbReference type="GO" id="GO:0004803">
    <property type="term" value="F:transposase activity"/>
    <property type="evidence" value="ECO:0007669"/>
    <property type="project" value="InterPro"/>
</dbReference>
<dbReference type="Pfam" id="PF01527">
    <property type="entry name" value="HTH_Tnp_1"/>
    <property type="match status" value="1"/>
</dbReference>
<dbReference type="Proteomes" id="UP000055793">
    <property type="component" value="Chromosome"/>
</dbReference>
<dbReference type="PROSITE" id="PS50994">
    <property type="entry name" value="INTEGRASE"/>
    <property type="match status" value="1"/>
</dbReference>
<keyword evidence="2" id="KW-0815">Transposition</keyword>
<protein>
    <submittedName>
        <fullName evidence="8">IS3 family transposase</fullName>
    </submittedName>
</protein>
<evidence type="ECO:0000313" key="9">
    <source>
        <dbReference type="EMBL" id="EBM7373288.1"/>
    </source>
</evidence>
<evidence type="ECO:0000313" key="10">
    <source>
        <dbReference type="EMBL" id="EBN9539965.1"/>
    </source>
</evidence>
<dbReference type="Proteomes" id="UP000839922">
    <property type="component" value="Unassembled WGS sequence"/>
</dbReference>
<evidence type="ECO:0000313" key="13">
    <source>
        <dbReference type="EMBL" id="MMP91219.1"/>
    </source>
</evidence>
<dbReference type="InterPro" id="IPR050900">
    <property type="entry name" value="Transposase_IS3/IS150/IS904"/>
</dbReference>
<evidence type="ECO:0000256" key="6">
    <source>
        <dbReference type="SAM" id="Coils"/>
    </source>
</evidence>
<dbReference type="PANTHER" id="PTHR46889:SF6">
    <property type="entry name" value="TRANSPOSASE INSF FOR INSERTION SEQUENCE IS3B"/>
    <property type="match status" value="1"/>
</dbReference>
<evidence type="ECO:0000313" key="8">
    <source>
        <dbReference type="EMBL" id="AMG26760.2"/>
    </source>
</evidence>
<dbReference type="RefSeq" id="WP_085983317.1">
    <property type="nucleotide sequence ID" value="NZ_CAIZDG010000001.1"/>
</dbReference>
<dbReference type="InterPro" id="IPR036397">
    <property type="entry name" value="RNaseH_sf"/>
</dbReference>
<dbReference type="EMBL" id="AAGHGY010000003">
    <property type="protein sequence ID" value="EBN9539965.1"/>
    <property type="molecule type" value="Genomic_DNA"/>
</dbReference>
<evidence type="ECO:0000256" key="5">
    <source>
        <dbReference type="ARBA" id="ARBA00043964"/>
    </source>
</evidence>
<dbReference type="InterPro" id="IPR012337">
    <property type="entry name" value="RNaseH-like_sf"/>
</dbReference>
<dbReference type="EMBL" id="RVYY01000069">
    <property type="protein sequence ID" value="MMP91219.1"/>
    <property type="molecule type" value="Genomic_DNA"/>
</dbReference>
<comment type="similarity">
    <text evidence="5">Belongs to the transposase IS3/IS150/IS904 family.</text>
</comment>
<feature type="coiled-coil region" evidence="6">
    <location>
        <begin position="63"/>
        <end position="90"/>
    </location>
</feature>
<reference evidence="12" key="4">
    <citation type="submission" date="2019-10" db="EMBL/GenBank/DDBJ databases">
        <authorList>
            <consortium name="PulseNet: The National Subtyping Network for Foodborne Disease Surveillance"/>
            <person name="Tarr C.L."/>
            <person name="Trees E."/>
            <person name="Katz L.S."/>
            <person name="Carleton-Romer H.A."/>
            <person name="Stroika S."/>
            <person name="Kucerova Z."/>
            <person name="Roache K.F."/>
            <person name="Sabol A.L."/>
            <person name="Besser J."/>
            <person name="Gerner-Smidt P."/>
        </authorList>
    </citation>
    <scope>NUCLEOTIDE SEQUENCE [LARGE SCALE GENOMIC DNA]</scope>
    <source>
        <strain evidence="9">PNUSAS052182</strain>
        <strain evidence="10">PNUSAS052603</strain>
        <strain evidence="13">PNUSAS058308</strain>
        <strain evidence="12">PNUSAS109059</strain>
    </source>
</reference>
<feature type="domain" description="Integrase catalytic" evidence="7">
    <location>
        <begin position="223"/>
        <end position="386"/>
    </location>
</feature>
<dbReference type="PANTHER" id="PTHR46889">
    <property type="entry name" value="TRANSPOSASE INSF FOR INSERTION SEQUENCE IS3B-RELATED"/>
    <property type="match status" value="1"/>
</dbReference>
<keyword evidence="6" id="KW-0175">Coiled coil</keyword>
<evidence type="ECO:0000256" key="4">
    <source>
        <dbReference type="ARBA" id="ARBA00037276"/>
    </source>
</evidence>
<dbReference type="EMBL" id="CP014051">
    <property type="protein sequence ID" value="AMG26760.2"/>
    <property type="molecule type" value="Genomic_DNA"/>
</dbReference>
<name>A0A0X8NE14_SALER</name>
<dbReference type="SUPFAM" id="SSF46689">
    <property type="entry name" value="Homeodomain-like"/>
    <property type="match status" value="1"/>
</dbReference>
<evidence type="ECO:0000313" key="12">
    <source>
        <dbReference type="EMBL" id="EDG1739834.1"/>
    </source>
</evidence>
<dbReference type="GO" id="GO:0003677">
    <property type="term" value="F:DNA binding"/>
    <property type="evidence" value="ECO:0007669"/>
    <property type="project" value="UniProtKB-KW"/>
</dbReference>
<dbReference type="InterPro" id="IPR009057">
    <property type="entry name" value="Homeodomain-like_sf"/>
</dbReference>
<accession>A0A0X8NE14</accession>
<evidence type="ECO:0000256" key="3">
    <source>
        <dbReference type="ARBA" id="ARBA00023125"/>
    </source>
</evidence>
<dbReference type="InterPro" id="IPR025948">
    <property type="entry name" value="HTH-like_dom"/>
</dbReference>
<organism evidence="8 14">
    <name type="scientific">Salmonella enterica</name>
    <name type="common">Salmonella choleraesuis</name>
    <dbReference type="NCBI Taxonomy" id="28901"/>
    <lineage>
        <taxon>Bacteria</taxon>
        <taxon>Pseudomonadati</taxon>
        <taxon>Pseudomonadota</taxon>
        <taxon>Gammaproteobacteria</taxon>
        <taxon>Enterobacterales</taxon>
        <taxon>Enterobacteriaceae</taxon>
        <taxon>Salmonella</taxon>
    </lineage>
</organism>
<reference evidence="14" key="1">
    <citation type="submission" date="2015-12" db="EMBL/GenBank/DDBJ databases">
        <title>FDA database for Regulatory Grade Microbial Sequences (FDA-ARGOS): Supporting development and validation of Infectious Disease Dx tests.</title>
        <authorList>
            <person name="Pirone C."/>
            <person name="Hoffmann M."/>
            <person name="Muruvanda T."/>
            <person name="Allard M."/>
            <person name="Evans P."/>
            <person name="Tallon L."/>
            <person name="Sadzewicz L."/>
            <person name="Sengamalay N."/>
            <person name="Ott S."/>
            <person name="Godinez A."/>
            <person name="Nagaraj S."/>
            <person name="Nadendla S."/>
            <person name="Sichtig H."/>
        </authorList>
    </citation>
    <scope>NUCLEOTIDE SEQUENCE [LARGE SCALE GENOMIC DNA]</scope>
    <source>
        <strain evidence="14">LT2</strain>
    </source>
</reference>
<evidence type="ECO:0000313" key="11">
    <source>
        <dbReference type="EMBL" id="EBQ7134006.1"/>
    </source>
</evidence>
<evidence type="ECO:0000313" key="14">
    <source>
        <dbReference type="Proteomes" id="UP000055793"/>
    </source>
</evidence>
<dbReference type="Proteomes" id="UP000839511">
    <property type="component" value="Unassembled WGS sequence"/>
</dbReference>
<dbReference type="InterPro" id="IPR001584">
    <property type="entry name" value="Integrase_cat-core"/>
</dbReference>
<comment type="similarity">
    <text evidence="1">Belongs to the transposase 8 family.</text>
</comment>
<dbReference type="AlphaFoldDB" id="A0A0X8NE14"/>
<keyword evidence="3" id="KW-0238">DNA-binding</keyword>
<dbReference type="EMBL" id="AAGPWX010000005">
    <property type="protein sequence ID" value="EBQ7134006.1"/>
    <property type="molecule type" value="Genomic_DNA"/>
</dbReference>
<dbReference type="Gene3D" id="3.30.420.10">
    <property type="entry name" value="Ribonuclease H-like superfamily/Ribonuclease H"/>
    <property type="match status" value="1"/>
</dbReference>
<dbReference type="Pfam" id="PF00665">
    <property type="entry name" value="rve"/>
    <property type="match status" value="1"/>
</dbReference>
<sequence>MTKPALTTKKPRKQHTPEFRQEALKLAKRIGVAAAARELSLYKSQLHNWRSKQQNQLSSSEREQEMSAEIARLKRQLAERDEELAILQKGRDILREAPEMKYVFIEKHQAEFNIKAMCRVFQVARSGWYVWHQRRHQINRRQRFRLVCDNVVREAFSDAKQRYGAPRLTDELRAQGYQFNVKTVAASLRRQGLRAKASRRFRPVSYRKHGLPVSENLLKQDFYASGPNQKWVGDITYLRTGEGWLYLAVVIDLWPRSVIGWSMSSRMTAQLACNALQMALWQRKCPENVIVHTDRGGQYCSTDYQSLLKRHNLRGSMSARGCCYDNACAESFFHTLRVECIHGEDFVSREIMRTAVFNYSECDYNRWRRHSACGGLSPEQFENQNLA</sequence>
<dbReference type="Proteomes" id="UP000839925">
    <property type="component" value="Unassembled WGS sequence"/>
</dbReference>
<dbReference type="InterPro" id="IPR048020">
    <property type="entry name" value="Transpos_IS3"/>
</dbReference>
<dbReference type="GO" id="GO:0015074">
    <property type="term" value="P:DNA integration"/>
    <property type="evidence" value="ECO:0007669"/>
    <property type="project" value="InterPro"/>
</dbReference>
<dbReference type="EMBL" id="AAGDOF010000003">
    <property type="protein sequence ID" value="EBM7373288.1"/>
    <property type="molecule type" value="Genomic_DNA"/>
</dbReference>
<comment type="function">
    <text evidence="4">Involved in the transposition of the insertion sequence IS3.</text>
</comment>
<dbReference type="Pfam" id="PF13276">
    <property type="entry name" value="HTH_21"/>
    <property type="match status" value="1"/>
</dbReference>
<dbReference type="Proteomes" id="UP000839918">
    <property type="component" value="Unassembled WGS sequence"/>
</dbReference>
<reference evidence="8" key="2">
    <citation type="submission" date="2017-12" db="EMBL/GenBank/DDBJ databases">
        <title>FDA database for Regulatory Grade Microbial Sequences (FDA-ARGOS): Supporting development and validation of Infectious Disease Dx tests.</title>
        <authorList>
            <person name="Pirone C."/>
            <person name="Hoffmann M."/>
            <person name="Muruvanda T."/>
            <person name="Allard M."/>
            <person name="Evans P."/>
            <person name="Tallon L."/>
            <person name="Sadzewicz L."/>
            <person name="Sengamalay N."/>
            <person name="Ott S."/>
            <person name="Godinez A."/>
            <person name="Nagaraj S."/>
            <person name="Vavikolanu K."/>
            <person name="Aluvathingal J."/>
            <person name="Nadendla S."/>
            <person name="Sichtig H."/>
        </authorList>
    </citation>
    <scope>NUCLEOTIDE SEQUENCE</scope>
    <source>
        <strain evidence="8">LT2</strain>
    </source>
</reference>
<evidence type="ECO:0000256" key="2">
    <source>
        <dbReference type="ARBA" id="ARBA00022578"/>
    </source>
</evidence>
<dbReference type="Proteomes" id="UP000839920">
    <property type="component" value="Unassembled WGS sequence"/>
</dbReference>
<evidence type="ECO:0000256" key="1">
    <source>
        <dbReference type="ARBA" id="ARBA00009964"/>
    </source>
</evidence>
<dbReference type="FunFam" id="3.30.420.10:FF:000030">
    <property type="entry name" value="IS3, transposase orfB"/>
    <property type="match status" value="1"/>
</dbReference>
<dbReference type="GO" id="GO:0006313">
    <property type="term" value="P:DNA transposition"/>
    <property type="evidence" value="ECO:0007669"/>
    <property type="project" value="InterPro"/>
</dbReference>
<evidence type="ECO:0000259" key="7">
    <source>
        <dbReference type="PROSITE" id="PS50994"/>
    </source>
</evidence>
<reference evidence="11" key="3">
    <citation type="submission" date="2018-07" db="EMBL/GenBank/DDBJ databases">
        <authorList>
            <consortium name="GenomeTrakr network: Whole genome sequencing for foodborne pathogen traceback"/>
        </authorList>
    </citation>
    <scope>NUCLEOTIDE SEQUENCE [LARGE SCALE GENOMIC DNA]</scope>
    <source>
        <strain evidence="11">CFSAN036024</strain>
    </source>
</reference>